<dbReference type="AlphaFoldDB" id="A0AAD6ND23"/>
<protein>
    <submittedName>
        <fullName evidence="1">Uncharacterized protein</fullName>
    </submittedName>
</protein>
<dbReference type="EMBL" id="JAQJZL010000002">
    <property type="protein sequence ID" value="KAJ6052226.1"/>
    <property type="molecule type" value="Genomic_DNA"/>
</dbReference>
<reference evidence="1" key="2">
    <citation type="submission" date="2023-01" db="EMBL/GenBank/DDBJ databases">
        <authorList>
            <person name="Petersen C."/>
        </authorList>
    </citation>
    <scope>NUCLEOTIDE SEQUENCE</scope>
    <source>
        <strain evidence="1">IBT 15450</strain>
    </source>
</reference>
<gene>
    <name evidence="1" type="ORF">N7460_002760</name>
</gene>
<dbReference type="Proteomes" id="UP001219568">
    <property type="component" value="Unassembled WGS sequence"/>
</dbReference>
<reference evidence="1" key="1">
    <citation type="journal article" date="2023" name="IMA Fungus">
        <title>Comparative genomic study of the Penicillium genus elucidates a diverse pangenome and 15 lateral gene transfer events.</title>
        <authorList>
            <person name="Petersen C."/>
            <person name="Sorensen T."/>
            <person name="Nielsen M.R."/>
            <person name="Sondergaard T.E."/>
            <person name="Sorensen J.L."/>
            <person name="Fitzpatrick D.A."/>
            <person name="Frisvad J.C."/>
            <person name="Nielsen K.L."/>
        </authorList>
    </citation>
    <scope>NUCLEOTIDE SEQUENCE</scope>
    <source>
        <strain evidence="1">IBT 15450</strain>
    </source>
</reference>
<keyword evidence="2" id="KW-1185">Reference proteome</keyword>
<comment type="caution">
    <text evidence="1">The sequence shown here is derived from an EMBL/GenBank/DDBJ whole genome shotgun (WGS) entry which is preliminary data.</text>
</comment>
<evidence type="ECO:0000313" key="1">
    <source>
        <dbReference type="EMBL" id="KAJ6052226.1"/>
    </source>
</evidence>
<name>A0AAD6ND23_PENCN</name>
<accession>A0AAD6ND23</accession>
<evidence type="ECO:0000313" key="2">
    <source>
        <dbReference type="Proteomes" id="UP001219568"/>
    </source>
</evidence>
<organism evidence="1 2">
    <name type="scientific">Penicillium canescens</name>
    <dbReference type="NCBI Taxonomy" id="5083"/>
    <lineage>
        <taxon>Eukaryota</taxon>
        <taxon>Fungi</taxon>
        <taxon>Dikarya</taxon>
        <taxon>Ascomycota</taxon>
        <taxon>Pezizomycotina</taxon>
        <taxon>Eurotiomycetes</taxon>
        <taxon>Eurotiomycetidae</taxon>
        <taxon>Eurotiales</taxon>
        <taxon>Aspergillaceae</taxon>
        <taxon>Penicillium</taxon>
    </lineage>
</organism>
<proteinExistence type="predicted"/>
<sequence length="64" mass="6845">MSKALDDKVVVLIGFDSCSIQGNPLPGKQGQMPDAVCAAEFENYGSWFEDAARKPGPRMKDGGL</sequence>